<dbReference type="AlphaFoldDB" id="A0A7W7CK91"/>
<reference evidence="2 3" key="1">
    <citation type="submission" date="2020-08" db="EMBL/GenBank/DDBJ databases">
        <title>Sequencing the genomes of 1000 actinobacteria strains.</title>
        <authorList>
            <person name="Klenk H.-P."/>
        </authorList>
    </citation>
    <scope>NUCLEOTIDE SEQUENCE [LARGE SCALE GENOMIC DNA]</scope>
    <source>
        <strain evidence="2 3">DSM 45518</strain>
    </source>
</reference>
<name>A0A7W7CK91_9ACTN</name>
<protein>
    <submittedName>
        <fullName evidence="2">Uncharacterized protein</fullName>
    </submittedName>
</protein>
<proteinExistence type="predicted"/>
<keyword evidence="3" id="KW-1185">Reference proteome</keyword>
<comment type="caution">
    <text evidence="2">The sequence shown here is derived from an EMBL/GenBank/DDBJ whole genome shotgun (WGS) entry which is preliminary data.</text>
</comment>
<dbReference type="EMBL" id="JACHMF010000001">
    <property type="protein sequence ID" value="MBB4690030.1"/>
    <property type="molecule type" value="Genomic_DNA"/>
</dbReference>
<gene>
    <name evidence="2" type="ORF">BKA14_000178</name>
</gene>
<dbReference type="Proteomes" id="UP000542742">
    <property type="component" value="Unassembled WGS sequence"/>
</dbReference>
<evidence type="ECO:0000313" key="3">
    <source>
        <dbReference type="Proteomes" id="UP000542742"/>
    </source>
</evidence>
<dbReference type="RefSeq" id="WP_184949048.1">
    <property type="nucleotide sequence ID" value="NZ_BOMC01000040.1"/>
</dbReference>
<evidence type="ECO:0000256" key="1">
    <source>
        <dbReference type="SAM" id="MobiDB-lite"/>
    </source>
</evidence>
<feature type="compositionally biased region" description="Basic and acidic residues" evidence="1">
    <location>
        <begin position="42"/>
        <end position="55"/>
    </location>
</feature>
<organism evidence="2 3">
    <name type="scientific">Paractinoplanes abujensis</name>
    <dbReference type="NCBI Taxonomy" id="882441"/>
    <lineage>
        <taxon>Bacteria</taxon>
        <taxon>Bacillati</taxon>
        <taxon>Actinomycetota</taxon>
        <taxon>Actinomycetes</taxon>
        <taxon>Micromonosporales</taxon>
        <taxon>Micromonosporaceae</taxon>
        <taxon>Paractinoplanes</taxon>
    </lineage>
</organism>
<feature type="compositionally biased region" description="Basic and acidic residues" evidence="1">
    <location>
        <begin position="23"/>
        <end position="35"/>
    </location>
</feature>
<accession>A0A7W7CK91</accession>
<sequence>MPVTPTQFLAPRPADDEQSAPHTADRGEAAMRQLRDPFAVDTEPRHPGHRDPHPA</sequence>
<evidence type="ECO:0000313" key="2">
    <source>
        <dbReference type="EMBL" id="MBB4690030.1"/>
    </source>
</evidence>
<feature type="region of interest" description="Disordered" evidence="1">
    <location>
        <begin position="1"/>
        <end position="55"/>
    </location>
</feature>